<organism evidence="11 12">
    <name type="scientific">Saccoglossus kowalevskii</name>
    <name type="common">Acorn worm</name>
    <dbReference type="NCBI Taxonomy" id="10224"/>
    <lineage>
        <taxon>Eukaryota</taxon>
        <taxon>Metazoa</taxon>
        <taxon>Hemichordata</taxon>
        <taxon>Enteropneusta</taxon>
        <taxon>Harrimaniidae</taxon>
        <taxon>Saccoglossus</taxon>
    </lineage>
</organism>
<evidence type="ECO:0000256" key="3">
    <source>
        <dbReference type="ARBA" id="ARBA00018191"/>
    </source>
</evidence>
<keyword evidence="4" id="KW-0812">Transmembrane</keyword>
<reference evidence="12" key="1">
    <citation type="submission" date="2025-08" db="UniProtKB">
        <authorList>
            <consortium name="RefSeq"/>
        </authorList>
    </citation>
    <scope>IDENTIFICATION</scope>
    <source>
        <tissue evidence="12">Testes</tissue>
    </source>
</reference>
<evidence type="ECO:0000256" key="2">
    <source>
        <dbReference type="ARBA" id="ARBA00008699"/>
    </source>
</evidence>
<dbReference type="InterPro" id="IPR039205">
    <property type="entry name" value="NDUFA11"/>
</dbReference>
<accession>A0ABM0GLM0</accession>
<evidence type="ECO:0000256" key="8">
    <source>
        <dbReference type="ARBA" id="ARBA00023136"/>
    </source>
</evidence>
<dbReference type="PANTHER" id="PTHR21382:SF1">
    <property type="entry name" value="NADH DEHYDROGENASE [UBIQUINONE] 1 ALPHA SUBCOMPLEX SUBUNIT 11"/>
    <property type="match status" value="1"/>
</dbReference>
<gene>
    <name evidence="12" type="primary">LOC100368561</name>
</gene>
<keyword evidence="6" id="KW-1133">Transmembrane helix</keyword>
<comment type="similarity">
    <text evidence="2">Belongs to the complex I NDUFA11 subunit family.</text>
</comment>
<evidence type="ECO:0000256" key="7">
    <source>
        <dbReference type="ARBA" id="ARBA00023128"/>
    </source>
</evidence>
<evidence type="ECO:0000313" key="12">
    <source>
        <dbReference type="RefSeq" id="XP_002732643.1"/>
    </source>
</evidence>
<dbReference type="GeneID" id="100368561"/>
<evidence type="ECO:0000313" key="11">
    <source>
        <dbReference type="Proteomes" id="UP000694865"/>
    </source>
</evidence>
<keyword evidence="7" id="KW-0496">Mitochondrion</keyword>
<evidence type="ECO:0000256" key="1">
    <source>
        <dbReference type="ARBA" id="ARBA00004292"/>
    </source>
</evidence>
<evidence type="ECO:0000256" key="5">
    <source>
        <dbReference type="ARBA" id="ARBA00022792"/>
    </source>
</evidence>
<keyword evidence="11" id="KW-1185">Reference proteome</keyword>
<dbReference type="PANTHER" id="PTHR21382">
    <property type="entry name" value="NADH-UBIQUINONE OXIDOREDUCTASE SUBUNIT"/>
    <property type="match status" value="1"/>
</dbReference>
<evidence type="ECO:0000256" key="4">
    <source>
        <dbReference type="ARBA" id="ARBA00022692"/>
    </source>
</evidence>
<dbReference type="RefSeq" id="XP_002732643.1">
    <property type="nucleotide sequence ID" value="XM_002732597.2"/>
</dbReference>
<keyword evidence="8" id="KW-0472">Membrane</keyword>
<sequence length="136" mass="14245">MSYFKEPDGKDCLGKTAFTTKVATAGGLASSMYAYLFKYGKLTPVQGLINGGNITLTMAALGAVFGATTCISTSVRGKDGRLNYFIGGCTTGALLGVKAHSYAVGFGACAGFGISAALYKHGKMEDWPFVIQDPRY</sequence>
<evidence type="ECO:0000256" key="10">
    <source>
        <dbReference type="ARBA" id="ARBA00031497"/>
    </source>
</evidence>
<evidence type="ECO:0000256" key="9">
    <source>
        <dbReference type="ARBA" id="ARBA00030608"/>
    </source>
</evidence>
<comment type="subcellular location">
    <subcellularLocation>
        <location evidence="1">Mitochondrion inner membrane</location>
        <topology evidence="1">Multi-pass membrane protein</topology>
        <orientation evidence="1">Matrix side</orientation>
    </subcellularLocation>
</comment>
<dbReference type="Proteomes" id="UP000694865">
    <property type="component" value="Unplaced"/>
</dbReference>
<proteinExistence type="inferred from homology"/>
<keyword evidence="5" id="KW-0999">Mitochondrion inner membrane</keyword>
<evidence type="ECO:0000256" key="6">
    <source>
        <dbReference type="ARBA" id="ARBA00022989"/>
    </source>
</evidence>
<protein>
    <recommendedName>
        <fullName evidence="3">NADH dehydrogenase [ubiquinone] 1 alpha subcomplex subunit 11</fullName>
    </recommendedName>
    <alternativeName>
        <fullName evidence="9">Complex I-B14.7</fullName>
    </alternativeName>
    <alternativeName>
        <fullName evidence="10">NADH-ubiquinone oxidoreductase subunit B14.7</fullName>
    </alternativeName>
</protein>
<name>A0ABM0GLM0_SACKO</name>